<dbReference type="EMBL" id="KN835508">
    <property type="protein sequence ID" value="KIK36681.1"/>
    <property type="molecule type" value="Genomic_DNA"/>
</dbReference>
<proteinExistence type="predicted"/>
<dbReference type="OrthoDB" id="2670115at2759"/>
<reference evidence="3" key="2">
    <citation type="submission" date="2015-01" db="EMBL/GenBank/DDBJ databases">
        <title>Evolutionary Origins and Diversification of the Mycorrhizal Mutualists.</title>
        <authorList>
            <consortium name="DOE Joint Genome Institute"/>
            <consortium name="Mycorrhizal Genomics Consortium"/>
            <person name="Kohler A."/>
            <person name="Kuo A."/>
            <person name="Nagy L.G."/>
            <person name="Floudas D."/>
            <person name="Copeland A."/>
            <person name="Barry K.W."/>
            <person name="Cichocki N."/>
            <person name="Veneault-Fourrey C."/>
            <person name="LaButti K."/>
            <person name="Lindquist E.A."/>
            <person name="Lipzen A."/>
            <person name="Lundell T."/>
            <person name="Morin E."/>
            <person name="Murat C."/>
            <person name="Riley R."/>
            <person name="Ohm R."/>
            <person name="Sun H."/>
            <person name="Tunlid A."/>
            <person name="Henrissat B."/>
            <person name="Grigoriev I.V."/>
            <person name="Hibbett D.S."/>
            <person name="Martin F."/>
        </authorList>
    </citation>
    <scope>NUCLEOTIDE SEQUENCE [LARGE SCALE GENOMIC DNA]</scope>
    <source>
        <strain evidence="3">UH-Slu-Lm8-n1</strain>
    </source>
</reference>
<feature type="compositionally biased region" description="Polar residues" evidence="1">
    <location>
        <begin position="1"/>
        <end position="11"/>
    </location>
</feature>
<protein>
    <submittedName>
        <fullName evidence="2">Uncharacterized protein</fullName>
    </submittedName>
</protein>
<sequence length="330" mass="36446">MSSNGHNSGVVISTRPPALLAPPEPSPSLRSVPLPPMPMYQMPSITPYNRVTLHCMPSFSGVPLPAPPVHTLNGSSRNHGNRNCTFSSCKPYEIATQACCINKTYKLSVELVMYPYNFIPLPAHIQDGLSIFDKSADINITCPDRLPCGKAFAAQLRLFSQYHCTRRIELHVANPNELVIDQIYQGVHTMMNAGSLQFPTYSDMNFDLDVGEENRDIRIQYARLPFQLLVPGNHSKYGRALNVDCEDSWHCYSFSSLSKLAKHVDHPSCFGTGILLLCPKEGAIIGPISPGSTETHSCFVDHIHHFLNGGDAVILPEYSLTALVPQVFLI</sequence>
<evidence type="ECO:0000313" key="3">
    <source>
        <dbReference type="Proteomes" id="UP000054485"/>
    </source>
</evidence>
<dbReference type="InParanoid" id="A0A0D0A4X0"/>
<organism evidence="2 3">
    <name type="scientific">Suillus luteus UH-Slu-Lm8-n1</name>
    <dbReference type="NCBI Taxonomy" id="930992"/>
    <lineage>
        <taxon>Eukaryota</taxon>
        <taxon>Fungi</taxon>
        <taxon>Dikarya</taxon>
        <taxon>Basidiomycota</taxon>
        <taxon>Agaricomycotina</taxon>
        <taxon>Agaricomycetes</taxon>
        <taxon>Agaricomycetidae</taxon>
        <taxon>Boletales</taxon>
        <taxon>Suillineae</taxon>
        <taxon>Suillaceae</taxon>
        <taxon>Suillus</taxon>
    </lineage>
</organism>
<keyword evidence="3" id="KW-1185">Reference proteome</keyword>
<accession>A0A0D0A4X0</accession>
<evidence type="ECO:0000256" key="1">
    <source>
        <dbReference type="SAM" id="MobiDB-lite"/>
    </source>
</evidence>
<gene>
    <name evidence="2" type="ORF">CY34DRAFT_109435</name>
</gene>
<reference evidence="2 3" key="1">
    <citation type="submission" date="2014-04" db="EMBL/GenBank/DDBJ databases">
        <authorList>
            <consortium name="DOE Joint Genome Institute"/>
            <person name="Kuo A."/>
            <person name="Ruytinx J."/>
            <person name="Rineau F."/>
            <person name="Colpaert J."/>
            <person name="Kohler A."/>
            <person name="Nagy L.G."/>
            <person name="Floudas D."/>
            <person name="Copeland A."/>
            <person name="Barry K.W."/>
            <person name="Cichocki N."/>
            <person name="Veneault-Fourrey C."/>
            <person name="LaButti K."/>
            <person name="Lindquist E.A."/>
            <person name="Lipzen A."/>
            <person name="Lundell T."/>
            <person name="Morin E."/>
            <person name="Murat C."/>
            <person name="Sun H."/>
            <person name="Tunlid A."/>
            <person name="Henrissat B."/>
            <person name="Grigoriev I.V."/>
            <person name="Hibbett D.S."/>
            <person name="Martin F."/>
            <person name="Nordberg H.P."/>
            <person name="Cantor M.N."/>
            <person name="Hua S.X."/>
        </authorList>
    </citation>
    <scope>NUCLEOTIDE SEQUENCE [LARGE SCALE GENOMIC DNA]</scope>
    <source>
        <strain evidence="2 3">UH-Slu-Lm8-n1</strain>
    </source>
</reference>
<evidence type="ECO:0000313" key="2">
    <source>
        <dbReference type="EMBL" id="KIK36681.1"/>
    </source>
</evidence>
<dbReference type="HOGENOM" id="CLU_842428_0_0_1"/>
<name>A0A0D0A4X0_9AGAM</name>
<feature type="region of interest" description="Disordered" evidence="1">
    <location>
        <begin position="1"/>
        <end position="27"/>
    </location>
</feature>
<dbReference type="AlphaFoldDB" id="A0A0D0A4X0"/>
<dbReference type="Proteomes" id="UP000054485">
    <property type="component" value="Unassembled WGS sequence"/>
</dbReference>